<protein>
    <submittedName>
        <fullName evidence="5">Xaa-Pro dipeptidyl-peptidase</fullName>
    </submittedName>
</protein>
<organism evidence="5 6">
    <name type="scientific">Saccharopolyspora gregorii</name>
    <dbReference type="NCBI Taxonomy" id="33914"/>
    <lineage>
        <taxon>Bacteria</taxon>
        <taxon>Bacillati</taxon>
        <taxon>Actinomycetota</taxon>
        <taxon>Actinomycetes</taxon>
        <taxon>Pseudonocardiales</taxon>
        <taxon>Pseudonocardiaceae</taxon>
        <taxon>Saccharopolyspora</taxon>
    </lineage>
</organism>
<dbReference type="Pfam" id="PF02129">
    <property type="entry name" value="Peptidase_S15"/>
    <property type="match status" value="1"/>
</dbReference>
<evidence type="ECO:0000256" key="3">
    <source>
        <dbReference type="SAM" id="SignalP"/>
    </source>
</evidence>
<name>A0ABP6RXI3_9PSEU</name>
<dbReference type="RefSeq" id="WP_344929979.1">
    <property type="nucleotide sequence ID" value="NZ_BAAAYK010000038.1"/>
</dbReference>
<comment type="caution">
    <text evidence="5">The sequence shown here is derived from an EMBL/GenBank/DDBJ whole genome shotgun (WGS) entry which is preliminary data.</text>
</comment>
<proteinExistence type="predicted"/>
<dbReference type="InterPro" id="IPR013736">
    <property type="entry name" value="Xaa-Pro_dipept_C"/>
</dbReference>
<dbReference type="InterPro" id="IPR005674">
    <property type="entry name" value="CocE/Ser_esterase"/>
</dbReference>
<dbReference type="SMART" id="SM00939">
    <property type="entry name" value="PepX_C"/>
    <property type="match status" value="1"/>
</dbReference>
<sequence length="659" mass="69164">MPTSRSPRPGTRGWRAPASVLCGALLALTATPAVAAPQPPPAPAPAPDAPRSEPVFAADPVRETVWVDTGLDGDADGATYRVAVDIARPRTDGPVPVIMDASPYYSCCGRGNENELKTYDDEGRPVGFPLFYDNYFVPRGYATVLVDLAGTNRSQGCVDVGGPSDVGSAKAVVDWLNGRAKGYDAATGGAEVGAGWSTGAVGMIGKSYDGTIANGVAATGVAGLRTIVPIGAISSWYDYYRSDGVSFGADPRGLAETVEEGGRPECAPVKQRLDEGAPANGDVTDLWAERDHAADAANVRASVFAVHGRNDLNVKMIQFGQWWDALAANDVPRKVWLSQTGHVDPFDFRRAEWVDTLHRWFDHELLGMDNGIDAEPAASVERAPDEWSDEASWSGESAAPTTLHPVPGDTDGLGGLTSEPAPADARAAFTDDPAQDEYDWAREPDQASPARALFTTAPLEQDLRLAGTGSISVTATPATPTAHLSAVLVDYGPATTRDALGEGEGIRTLDSESCWGESREDDDACYRDTEATTADVDYQVLSRGWADLANHGSLSEESPLTPGTPYEMTFRLATTDHVIPAGHRLGLVVGGTDSAFIQAPAEPGRVEVGLAGTSVSLPVVGGAAAVRDAGLDRAPTGTAAVRPDRLPAEPRVLLNRDGA</sequence>
<evidence type="ECO:0000256" key="2">
    <source>
        <dbReference type="SAM" id="MobiDB-lite"/>
    </source>
</evidence>
<evidence type="ECO:0000256" key="1">
    <source>
        <dbReference type="ARBA" id="ARBA00022801"/>
    </source>
</evidence>
<dbReference type="SUPFAM" id="SSF49785">
    <property type="entry name" value="Galactose-binding domain-like"/>
    <property type="match status" value="1"/>
</dbReference>
<dbReference type="SUPFAM" id="SSF53474">
    <property type="entry name" value="alpha/beta-Hydrolases"/>
    <property type="match status" value="1"/>
</dbReference>
<feature type="region of interest" description="Disordered" evidence="2">
    <location>
        <begin position="378"/>
        <end position="405"/>
    </location>
</feature>
<dbReference type="NCBIfam" id="NF003780">
    <property type="entry name" value="PRK05371.1-1"/>
    <property type="match status" value="1"/>
</dbReference>
<evidence type="ECO:0000313" key="5">
    <source>
        <dbReference type="EMBL" id="GAA3362652.1"/>
    </source>
</evidence>
<feature type="signal peptide" evidence="3">
    <location>
        <begin position="1"/>
        <end position="35"/>
    </location>
</feature>
<dbReference type="InterPro" id="IPR008979">
    <property type="entry name" value="Galactose-bd-like_sf"/>
</dbReference>
<evidence type="ECO:0000313" key="6">
    <source>
        <dbReference type="Proteomes" id="UP001500483"/>
    </source>
</evidence>
<gene>
    <name evidence="5" type="ORF">GCM10020366_51440</name>
</gene>
<dbReference type="Gene3D" id="3.40.50.1820">
    <property type="entry name" value="alpha/beta hydrolase"/>
    <property type="match status" value="2"/>
</dbReference>
<dbReference type="Gene3D" id="2.60.120.260">
    <property type="entry name" value="Galactose-binding domain-like"/>
    <property type="match status" value="1"/>
</dbReference>
<dbReference type="Proteomes" id="UP001500483">
    <property type="component" value="Unassembled WGS sequence"/>
</dbReference>
<dbReference type="Pfam" id="PF08530">
    <property type="entry name" value="PepX_C"/>
    <property type="match status" value="1"/>
</dbReference>
<dbReference type="EMBL" id="BAAAYK010000038">
    <property type="protein sequence ID" value="GAA3362652.1"/>
    <property type="molecule type" value="Genomic_DNA"/>
</dbReference>
<keyword evidence="1" id="KW-0378">Hydrolase</keyword>
<feature type="chain" id="PRO_5045198189" evidence="3">
    <location>
        <begin position="36"/>
        <end position="659"/>
    </location>
</feature>
<dbReference type="NCBIfam" id="TIGR00976">
    <property type="entry name" value="CocE_NonD"/>
    <property type="match status" value="1"/>
</dbReference>
<keyword evidence="6" id="KW-1185">Reference proteome</keyword>
<evidence type="ECO:0000259" key="4">
    <source>
        <dbReference type="SMART" id="SM00939"/>
    </source>
</evidence>
<keyword evidence="3" id="KW-0732">Signal</keyword>
<accession>A0ABP6RXI3</accession>
<reference evidence="6" key="1">
    <citation type="journal article" date="2019" name="Int. J. Syst. Evol. Microbiol.">
        <title>The Global Catalogue of Microorganisms (GCM) 10K type strain sequencing project: providing services to taxonomists for standard genome sequencing and annotation.</title>
        <authorList>
            <consortium name="The Broad Institute Genomics Platform"/>
            <consortium name="The Broad Institute Genome Sequencing Center for Infectious Disease"/>
            <person name="Wu L."/>
            <person name="Ma J."/>
        </authorList>
    </citation>
    <scope>NUCLEOTIDE SEQUENCE [LARGE SCALE GENOMIC DNA]</scope>
    <source>
        <strain evidence="6">JCM 9687</strain>
    </source>
</reference>
<dbReference type="InterPro" id="IPR029058">
    <property type="entry name" value="AB_hydrolase_fold"/>
</dbReference>
<dbReference type="InterPro" id="IPR000383">
    <property type="entry name" value="Xaa-Pro-like_dom"/>
</dbReference>
<feature type="domain" description="Xaa-Pro dipeptidyl-peptidase C-terminal" evidence="4">
    <location>
        <begin position="358"/>
        <end position="616"/>
    </location>
</feature>